<accession>A0AA38RQ42</accession>
<protein>
    <submittedName>
        <fullName evidence="2">Uncharacterized protein</fullName>
    </submittedName>
</protein>
<dbReference type="AlphaFoldDB" id="A0AA38RQ42"/>
<keyword evidence="3" id="KW-1185">Reference proteome</keyword>
<feature type="compositionally biased region" description="Basic and acidic residues" evidence="1">
    <location>
        <begin position="130"/>
        <end position="161"/>
    </location>
</feature>
<gene>
    <name evidence="2" type="ORF">NKR23_g8688</name>
</gene>
<evidence type="ECO:0000256" key="1">
    <source>
        <dbReference type="SAM" id="MobiDB-lite"/>
    </source>
</evidence>
<feature type="region of interest" description="Disordered" evidence="1">
    <location>
        <begin position="1"/>
        <end position="176"/>
    </location>
</feature>
<reference evidence="2" key="1">
    <citation type="submission" date="2022-07" db="EMBL/GenBank/DDBJ databases">
        <title>Fungi with potential for degradation of polypropylene.</title>
        <authorList>
            <person name="Gostincar C."/>
        </authorList>
    </citation>
    <scope>NUCLEOTIDE SEQUENCE</scope>
    <source>
        <strain evidence="2">EXF-13308</strain>
    </source>
</reference>
<evidence type="ECO:0000313" key="2">
    <source>
        <dbReference type="EMBL" id="KAJ9138161.1"/>
    </source>
</evidence>
<evidence type="ECO:0000313" key="3">
    <source>
        <dbReference type="Proteomes" id="UP001174694"/>
    </source>
</evidence>
<dbReference type="Proteomes" id="UP001174694">
    <property type="component" value="Unassembled WGS sequence"/>
</dbReference>
<comment type="caution">
    <text evidence="2">The sequence shown here is derived from an EMBL/GenBank/DDBJ whole genome shotgun (WGS) entry which is preliminary data.</text>
</comment>
<name>A0AA38RQ42_9PEZI</name>
<feature type="compositionally biased region" description="Polar residues" evidence="1">
    <location>
        <begin position="20"/>
        <end position="33"/>
    </location>
</feature>
<sequence length="176" mass="18826">MSSGLEPSGPAQPTKADAYTESSNPATRNPSEQEASHHATRPSEGAEEVRHPSEPKAEGAPQPQARGVRGGEPVDQREAQNLHSLSHTARNKRPENPSVDGEQLSTLAEGDVADAVQRKSGTQRAPGQEPHADDYSSELGRKKAEQAGARDRIQEQRRAGVDVDGGQDTRNVVEVD</sequence>
<organism evidence="2 3">
    <name type="scientific">Pleurostoma richardsiae</name>
    <dbReference type="NCBI Taxonomy" id="41990"/>
    <lineage>
        <taxon>Eukaryota</taxon>
        <taxon>Fungi</taxon>
        <taxon>Dikarya</taxon>
        <taxon>Ascomycota</taxon>
        <taxon>Pezizomycotina</taxon>
        <taxon>Sordariomycetes</taxon>
        <taxon>Sordariomycetidae</taxon>
        <taxon>Calosphaeriales</taxon>
        <taxon>Pleurostomataceae</taxon>
        <taxon>Pleurostoma</taxon>
    </lineage>
</organism>
<feature type="compositionally biased region" description="Basic and acidic residues" evidence="1">
    <location>
        <begin position="47"/>
        <end position="57"/>
    </location>
</feature>
<dbReference type="EMBL" id="JANBVO010000031">
    <property type="protein sequence ID" value="KAJ9138161.1"/>
    <property type="molecule type" value="Genomic_DNA"/>
</dbReference>
<proteinExistence type="predicted"/>